<dbReference type="CDD" id="cd09912">
    <property type="entry name" value="DLP_2"/>
    <property type="match status" value="1"/>
</dbReference>
<gene>
    <name evidence="2" type="ORF">QZM33_31335</name>
</gene>
<dbReference type="PANTHER" id="PTHR43681">
    <property type="entry name" value="TRANSMEMBRANE GTPASE FZO"/>
    <property type="match status" value="1"/>
</dbReference>
<sequence length="552" mass="60872">MDLKDYETLKFELAAHLRALETLAGTQRESLQAEIRTLFARLAEDRFNLVVVGRFNRGKTSLMNALLGSDRLPTGILPLTSVITTVVYGTTERVLVKFRETRLDSEIALDALAGYITQEHNPGNVRRVETAEVQLPEEILRRGFHMIDTPGLGSHIAENTRTTERFLPEADAFVLVTSYESPVSEEELAVLHTASTSFRRVFVVINKQDTVSDVDRVTVQQYVRERLRSIFGEECPAVFSVSARDGLEAKRKGDSAGLAQSGITALELALTSFMLEEKRAVFLSGMCERMIDLAARLPDVGSQSQFMQAMQSVHDEIGRHRGQQALPVRRPVPGSLSNVHPQTCEICRHIQSATFDTLASYQHELASSADVQKQHALRGGLCRTHTRQYASLAPPHDICVGNAALIEWMSSELATLARSIDQLDEREPPPLCLAVIKEGCPLCLSAAHAEMQAISTLVCEMARLDDVSSERLSMICMPHLARALPALREGGAARALLTRQAAMLDRLAEDMRRYATKYDALRRYLASEEERDAAEMAVAALAGLPNGHVSGG</sequence>
<evidence type="ECO:0000313" key="3">
    <source>
        <dbReference type="Proteomes" id="UP001171620"/>
    </source>
</evidence>
<dbReference type="Pfam" id="PF00350">
    <property type="entry name" value="Dynamin_N"/>
    <property type="match status" value="1"/>
</dbReference>
<organism evidence="2 3">
    <name type="scientific">Burkholderia vietnamiensis</name>
    <dbReference type="NCBI Taxonomy" id="60552"/>
    <lineage>
        <taxon>Bacteria</taxon>
        <taxon>Pseudomonadati</taxon>
        <taxon>Pseudomonadota</taxon>
        <taxon>Betaproteobacteria</taxon>
        <taxon>Burkholderiales</taxon>
        <taxon>Burkholderiaceae</taxon>
        <taxon>Burkholderia</taxon>
        <taxon>Burkholderia cepacia complex</taxon>
    </lineage>
</organism>
<dbReference type="InterPro" id="IPR045063">
    <property type="entry name" value="Dynamin_N"/>
</dbReference>
<dbReference type="InterPro" id="IPR051943">
    <property type="entry name" value="TRAFAC_Dynamin-like_GTPase"/>
</dbReference>
<accession>A0AAW7TCV7</accession>
<name>A0AAW7TCV7_BURVI</name>
<proteinExistence type="predicted"/>
<dbReference type="NCBIfam" id="TIGR00231">
    <property type="entry name" value="small_GTP"/>
    <property type="match status" value="1"/>
</dbReference>
<dbReference type="InterPro" id="IPR027417">
    <property type="entry name" value="P-loop_NTPase"/>
</dbReference>
<feature type="domain" description="Dynamin N-terminal" evidence="1">
    <location>
        <begin position="49"/>
        <end position="207"/>
    </location>
</feature>
<reference evidence="2" key="1">
    <citation type="submission" date="2023-07" db="EMBL/GenBank/DDBJ databases">
        <title>A collection of bacterial strains from the Burkholderia cepacia Research Laboratory and Repository.</title>
        <authorList>
            <person name="Lipuma J."/>
            <person name="Spilker T."/>
            <person name="Caverly L."/>
        </authorList>
    </citation>
    <scope>NUCLEOTIDE SEQUENCE</scope>
    <source>
        <strain evidence="2">AU44268</strain>
    </source>
</reference>
<evidence type="ECO:0000313" key="2">
    <source>
        <dbReference type="EMBL" id="MDN7799434.1"/>
    </source>
</evidence>
<dbReference type="SUPFAM" id="SSF52540">
    <property type="entry name" value="P-loop containing nucleoside triphosphate hydrolases"/>
    <property type="match status" value="1"/>
</dbReference>
<dbReference type="InterPro" id="IPR005225">
    <property type="entry name" value="Small_GTP-bd"/>
</dbReference>
<dbReference type="AlphaFoldDB" id="A0AAW7TCV7"/>
<dbReference type="GO" id="GO:0005525">
    <property type="term" value="F:GTP binding"/>
    <property type="evidence" value="ECO:0007669"/>
    <property type="project" value="InterPro"/>
</dbReference>
<dbReference type="RefSeq" id="WP_261505638.1">
    <property type="nucleotide sequence ID" value="NZ_JAUJRV010000046.1"/>
</dbReference>
<comment type="caution">
    <text evidence="2">The sequence shown here is derived from an EMBL/GenBank/DDBJ whole genome shotgun (WGS) entry which is preliminary data.</text>
</comment>
<evidence type="ECO:0000259" key="1">
    <source>
        <dbReference type="Pfam" id="PF00350"/>
    </source>
</evidence>
<dbReference type="PANTHER" id="PTHR43681:SF1">
    <property type="entry name" value="SARCALUMENIN"/>
    <property type="match status" value="1"/>
</dbReference>
<dbReference type="Proteomes" id="UP001171620">
    <property type="component" value="Unassembled WGS sequence"/>
</dbReference>
<dbReference type="Gene3D" id="3.40.50.300">
    <property type="entry name" value="P-loop containing nucleotide triphosphate hydrolases"/>
    <property type="match status" value="1"/>
</dbReference>
<protein>
    <submittedName>
        <fullName evidence="2">Dynamin family protein</fullName>
    </submittedName>
</protein>
<dbReference type="EMBL" id="JAUJRV010000046">
    <property type="protein sequence ID" value="MDN7799434.1"/>
    <property type="molecule type" value="Genomic_DNA"/>
</dbReference>